<dbReference type="EMBL" id="UFUZ01000001">
    <property type="protein sequence ID" value="SUX27340.1"/>
    <property type="molecule type" value="Genomic_DNA"/>
</dbReference>
<feature type="coiled-coil region" evidence="1">
    <location>
        <begin position="514"/>
        <end position="548"/>
    </location>
</feature>
<evidence type="ECO:0000313" key="2">
    <source>
        <dbReference type="EMBL" id="SUX27340.1"/>
    </source>
</evidence>
<reference evidence="2 3" key="1">
    <citation type="submission" date="2018-06" db="EMBL/GenBank/DDBJ databases">
        <authorList>
            <consortium name="Pathogen Informatics"/>
            <person name="Doyle S."/>
        </authorList>
    </citation>
    <scope>NUCLEOTIDE SEQUENCE [LARGE SCALE GENOMIC DNA]</scope>
    <source>
        <strain evidence="2 3">NCTC12264</strain>
    </source>
</reference>
<dbReference type="InterPro" id="IPR021353">
    <property type="entry name" value="DUF2972"/>
</dbReference>
<keyword evidence="2" id="KW-0808">Transferase</keyword>
<dbReference type="Pfam" id="PF11186">
    <property type="entry name" value="DUF2972"/>
    <property type="match status" value="1"/>
</dbReference>
<organism evidence="2 3">
    <name type="scientific">Campylobacter upsaliensis</name>
    <dbReference type="NCBI Taxonomy" id="28080"/>
    <lineage>
        <taxon>Bacteria</taxon>
        <taxon>Pseudomonadati</taxon>
        <taxon>Campylobacterota</taxon>
        <taxon>Epsilonproteobacteria</taxon>
        <taxon>Campylobacterales</taxon>
        <taxon>Campylobacteraceae</taxon>
        <taxon>Campylobacter</taxon>
    </lineage>
</organism>
<dbReference type="AlphaFoldDB" id="A0A381EK64"/>
<accession>A0A381EK64</accession>
<protein>
    <submittedName>
        <fullName evidence="2">Sugar transferase</fullName>
    </submittedName>
</protein>
<evidence type="ECO:0000256" key="1">
    <source>
        <dbReference type="SAM" id="Coils"/>
    </source>
</evidence>
<proteinExistence type="predicted"/>
<dbReference type="RefSeq" id="WP_115630814.1">
    <property type="nucleotide sequence ID" value="NZ_UFUZ01000001.1"/>
</dbReference>
<dbReference type="GO" id="GO:0016740">
    <property type="term" value="F:transferase activity"/>
    <property type="evidence" value="ECO:0007669"/>
    <property type="project" value="UniProtKB-KW"/>
</dbReference>
<dbReference type="Proteomes" id="UP000254161">
    <property type="component" value="Unassembled WGS sequence"/>
</dbReference>
<sequence length="601" mass="71407">MITNPNSATQRIKNHLSYKLGQELIKYNTGGGGGVISLLFKLYHIKKTHHKYLKIYQQIIEVFPQLSYPPLKQCEDYQQGLQCQFHLSYLLGKALIKADKAWYKGGYLKLSKEIKEAKRLYGTFKEIKENLGAIPNLEGMNLELLQEFKLEDFKTFLNTSYKPLRNLLLHHFLHHFSFTIKHFDEVSLWLNSKEFKEKYEDINHPYPPLLNPDKLNDENYILNYEKIPAEKAWEMNLPLPRRYEFLNWGSHCVGNFAIQRFLYLCNFIGIQPQRTSKATYFFQYQCLLHYSKKEQIYLILLDCFNDEYFEKLGYLYPDTPTLHQVRDPVSKLKTHLTLKGCGINYKNNVDIDDEIEKIVKNRVGYWSGRHIVNNPSFIGSLEIIEDKQEHFHDYLLYKALKNITEVKIINSADLIGKRGAETMLNLAEEFKFNIPDYEKNKEIFSLKIAEYIPIFPIFVDCHLYLKCFICLTKIQLMDKNYINVNAYFNFKDEEFIACVHKDELEKFQQNISKINLCKDKLAKIALALEKLKKQVDFKRSRVKEEQLLDYLKRHPNIAKKFKEILDEKHLSFIKKERPDIVDSWKYYKEFEKICEELEKED</sequence>
<name>A0A381EK64_CAMUP</name>
<keyword evidence="1" id="KW-0175">Coiled coil</keyword>
<evidence type="ECO:0000313" key="3">
    <source>
        <dbReference type="Proteomes" id="UP000254161"/>
    </source>
</evidence>
<gene>
    <name evidence="2" type="ORF">NCTC12264_01584</name>
</gene>